<sequence length="412" mass="46988">MKLFVGIDVSAQDLKVCIMNSDGDTHQAFAVANNLEGASHLRDQVVAAADKLATTEIHIGLESTSVYSWHPAMYLHQDEALHKRKVKVFTINPKMIAKFKEAYVDLDKNDHIDAWLIADRLRFGRLPMTMVMQEQYIALQRLTRMRFHLVHNLTREKQYFLTNLFYKCSAFTSEVDSSVFGHAITELLLEKYSLEEIVSMDVAELADYLKDRGRNRFPNPERVAQCIQKAARASYRLSKVVEDSIDLILGTSIQSIRSIQAQIKELDVAIERVMAGIPNTLQTIPGVGPVYAAGILSEIGDIHRFDDQAAVAKYAGLVWRKHQSGAFEAEDTKRIKSGNRFLRYYLVEAANSVKNRDTEFGEYYRKKYKEVPKHQHKRALVLTARKLVRLVDVLLRNDQIYSPRRKVTAAEG</sequence>
<dbReference type="InterPro" id="IPR047650">
    <property type="entry name" value="Transpos_IS110"/>
</dbReference>
<evidence type="ECO:0000313" key="3">
    <source>
        <dbReference type="EMBL" id="WDH82269.1"/>
    </source>
</evidence>
<gene>
    <name evidence="3" type="ORF">PUW23_22910</name>
</gene>
<dbReference type="PANTHER" id="PTHR33055:SF15">
    <property type="entry name" value="TRANSPOSASE-RELATED"/>
    <property type="match status" value="1"/>
</dbReference>
<dbReference type="EMBL" id="CP118101">
    <property type="protein sequence ID" value="WDH82269.1"/>
    <property type="molecule type" value="Genomic_DNA"/>
</dbReference>
<name>A0AAX3MZF6_9BACL</name>
<dbReference type="Proteomes" id="UP001220962">
    <property type="component" value="Chromosome"/>
</dbReference>
<dbReference type="PANTHER" id="PTHR33055">
    <property type="entry name" value="TRANSPOSASE FOR INSERTION SEQUENCE ELEMENT IS1111A"/>
    <property type="match status" value="1"/>
</dbReference>
<evidence type="ECO:0000259" key="1">
    <source>
        <dbReference type="Pfam" id="PF01548"/>
    </source>
</evidence>
<dbReference type="GO" id="GO:0006313">
    <property type="term" value="P:DNA transposition"/>
    <property type="evidence" value="ECO:0007669"/>
    <property type="project" value="InterPro"/>
</dbReference>
<dbReference type="Pfam" id="PF01548">
    <property type="entry name" value="DEDD_Tnp_IS110"/>
    <property type="match status" value="1"/>
</dbReference>
<dbReference type="AlphaFoldDB" id="A0AAX3MZF6"/>
<evidence type="ECO:0000259" key="2">
    <source>
        <dbReference type="Pfam" id="PF02371"/>
    </source>
</evidence>
<reference evidence="3" key="1">
    <citation type="submission" date="2023-02" db="EMBL/GenBank/DDBJ databases">
        <title>Pathogen: clinical or host-associated sample.</title>
        <authorList>
            <person name="Hergert J."/>
            <person name="Casey R."/>
            <person name="Wagner J."/>
            <person name="Young E.L."/>
            <person name="Oakeson K.F."/>
        </authorList>
    </citation>
    <scope>NUCLEOTIDE SEQUENCE</scope>
    <source>
        <strain evidence="3">2022CK-00830</strain>
    </source>
</reference>
<dbReference type="NCBIfam" id="NF033542">
    <property type="entry name" value="transpos_IS110"/>
    <property type="match status" value="1"/>
</dbReference>
<dbReference type="GO" id="GO:0004803">
    <property type="term" value="F:transposase activity"/>
    <property type="evidence" value="ECO:0007669"/>
    <property type="project" value="InterPro"/>
</dbReference>
<feature type="domain" description="Transposase IS110-like N-terminal" evidence="1">
    <location>
        <begin position="5"/>
        <end position="161"/>
    </location>
</feature>
<organism evidence="3 4">
    <name type="scientific">Paenibacillus urinalis</name>
    <dbReference type="NCBI Taxonomy" id="521520"/>
    <lineage>
        <taxon>Bacteria</taxon>
        <taxon>Bacillati</taxon>
        <taxon>Bacillota</taxon>
        <taxon>Bacilli</taxon>
        <taxon>Bacillales</taxon>
        <taxon>Paenibacillaceae</taxon>
        <taxon>Paenibacillus</taxon>
    </lineage>
</organism>
<evidence type="ECO:0000313" key="4">
    <source>
        <dbReference type="Proteomes" id="UP001220962"/>
    </source>
</evidence>
<dbReference type="InterPro" id="IPR002525">
    <property type="entry name" value="Transp_IS110-like_N"/>
</dbReference>
<dbReference type="Pfam" id="PF02371">
    <property type="entry name" value="Transposase_20"/>
    <property type="match status" value="1"/>
</dbReference>
<dbReference type="RefSeq" id="WP_274359115.1">
    <property type="nucleotide sequence ID" value="NZ_CP118101.1"/>
</dbReference>
<accession>A0AAX3MZF6</accession>
<protein>
    <submittedName>
        <fullName evidence="3">IS110 family transposase</fullName>
    </submittedName>
</protein>
<proteinExistence type="predicted"/>
<feature type="domain" description="Transposase IS116/IS110/IS902 C-terminal" evidence="2">
    <location>
        <begin position="280"/>
        <end position="365"/>
    </location>
</feature>
<dbReference type="GO" id="GO:0003677">
    <property type="term" value="F:DNA binding"/>
    <property type="evidence" value="ECO:0007669"/>
    <property type="project" value="InterPro"/>
</dbReference>
<dbReference type="InterPro" id="IPR003346">
    <property type="entry name" value="Transposase_20"/>
</dbReference>